<sequence length="62" mass="7263">MPHFLRGLKLITMFFCSFPLDLSHRKKKQTLCMGRPPQQMLYSYELLILAGSSKYSATHLMR</sequence>
<evidence type="ECO:0000313" key="1">
    <source>
        <dbReference type="EMBL" id="SOH95466.1"/>
    </source>
</evidence>
<proteinExistence type="predicted"/>
<keyword evidence="2" id="KW-1185">Reference proteome</keyword>
<dbReference type="AlphaFoldDB" id="A0A2C9CVS5"/>
<gene>
    <name evidence="1" type="ORF">SAMN06273572_11145</name>
</gene>
<name>A0A2C9CVS5_9RHOB</name>
<dbReference type="EMBL" id="OCTN01000011">
    <property type="protein sequence ID" value="SOH95466.1"/>
    <property type="molecule type" value="Genomic_DNA"/>
</dbReference>
<protein>
    <submittedName>
        <fullName evidence="1">Uncharacterized protein</fullName>
    </submittedName>
</protein>
<evidence type="ECO:0000313" key="2">
    <source>
        <dbReference type="Proteomes" id="UP000220034"/>
    </source>
</evidence>
<organism evidence="1 2">
    <name type="scientific">Pontivivens marinum</name>
    <dbReference type="NCBI Taxonomy" id="1690039"/>
    <lineage>
        <taxon>Bacteria</taxon>
        <taxon>Pseudomonadati</taxon>
        <taxon>Pseudomonadota</taxon>
        <taxon>Alphaproteobacteria</taxon>
        <taxon>Rhodobacterales</taxon>
        <taxon>Paracoccaceae</taxon>
        <taxon>Pontivivens</taxon>
    </lineage>
</organism>
<accession>A0A2C9CVS5</accession>
<dbReference type="Proteomes" id="UP000220034">
    <property type="component" value="Unassembled WGS sequence"/>
</dbReference>
<reference evidence="2" key="1">
    <citation type="submission" date="2017-09" db="EMBL/GenBank/DDBJ databases">
        <authorList>
            <person name="Varghese N."/>
            <person name="Submissions S."/>
        </authorList>
    </citation>
    <scope>NUCLEOTIDE SEQUENCE [LARGE SCALE GENOMIC DNA]</scope>
    <source>
        <strain evidence="2">C7</strain>
    </source>
</reference>